<reference evidence="7 8" key="2">
    <citation type="submission" date="2024-10" db="EMBL/GenBank/DDBJ databases">
        <authorList>
            <person name="Ryan C."/>
        </authorList>
    </citation>
    <scope>NUCLEOTIDE SEQUENCE [LARGE SCALE GENOMIC DNA]</scope>
</reference>
<comment type="similarity">
    <text evidence="1 5">Belongs to the iron/ascorbate-dependent oxidoreductase family.</text>
</comment>
<keyword evidence="8" id="KW-1185">Reference proteome</keyword>
<dbReference type="InterPro" id="IPR005123">
    <property type="entry name" value="Oxoglu/Fe-dep_dioxygenase_dom"/>
</dbReference>
<dbReference type="InterPro" id="IPR050295">
    <property type="entry name" value="Plant_2OG-oxidoreductases"/>
</dbReference>
<feature type="domain" description="Fe2OG dioxygenase" evidence="6">
    <location>
        <begin position="184"/>
        <end position="284"/>
    </location>
</feature>
<dbReference type="GO" id="GO:0046872">
    <property type="term" value="F:metal ion binding"/>
    <property type="evidence" value="ECO:0007669"/>
    <property type="project" value="UniProtKB-KW"/>
</dbReference>
<evidence type="ECO:0000256" key="3">
    <source>
        <dbReference type="ARBA" id="ARBA00023002"/>
    </source>
</evidence>
<gene>
    <name evidence="7" type="ORF">URODEC1_LOCUS12107</name>
</gene>
<dbReference type="InterPro" id="IPR026992">
    <property type="entry name" value="DIOX_N"/>
</dbReference>
<evidence type="ECO:0000256" key="2">
    <source>
        <dbReference type="ARBA" id="ARBA00022723"/>
    </source>
</evidence>
<dbReference type="SUPFAM" id="SSF51197">
    <property type="entry name" value="Clavaminate synthase-like"/>
    <property type="match status" value="1"/>
</dbReference>
<dbReference type="Gene3D" id="2.60.120.330">
    <property type="entry name" value="B-lactam Antibiotic, Isopenicillin N Synthase, Chain"/>
    <property type="match status" value="1"/>
</dbReference>
<name>A0ABC8WAX9_9POAL</name>
<dbReference type="Proteomes" id="UP001497457">
    <property type="component" value="Chromosome 12b"/>
</dbReference>
<keyword evidence="2 5" id="KW-0479">Metal-binding</keyword>
<dbReference type="AlphaFoldDB" id="A0ABC8WAX9"/>
<evidence type="ECO:0000313" key="8">
    <source>
        <dbReference type="Proteomes" id="UP001497457"/>
    </source>
</evidence>
<protein>
    <recommendedName>
        <fullName evidence="6">Fe2OG dioxygenase domain-containing protein</fullName>
    </recommendedName>
</protein>
<evidence type="ECO:0000256" key="1">
    <source>
        <dbReference type="ARBA" id="ARBA00008056"/>
    </source>
</evidence>
<dbReference type="InterPro" id="IPR044861">
    <property type="entry name" value="IPNS-like_FE2OG_OXY"/>
</dbReference>
<evidence type="ECO:0000259" key="6">
    <source>
        <dbReference type="PROSITE" id="PS51471"/>
    </source>
</evidence>
<dbReference type="GO" id="GO:0016491">
    <property type="term" value="F:oxidoreductase activity"/>
    <property type="evidence" value="ECO:0007669"/>
    <property type="project" value="UniProtKB-KW"/>
</dbReference>
<dbReference type="Pfam" id="PF14226">
    <property type="entry name" value="DIOX_N"/>
    <property type="match status" value="1"/>
</dbReference>
<keyword evidence="4 5" id="KW-0408">Iron</keyword>
<evidence type="ECO:0000313" key="7">
    <source>
        <dbReference type="EMBL" id="CAL4906408.1"/>
    </source>
</evidence>
<accession>A0ABC8WAX9</accession>
<proteinExistence type="inferred from homology"/>
<evidence type="ECO:0000256" key="5">
    <source>
        <dbReference type="RuleBase" id="RU003682"/>
    </source>
</evidence>
<dbReference type="Pfam" id="PF03171">
    <property type="entry name" value="2OG-FeII_Oxy"/>
    <property type="match status" value="1"/>
</dbReference>
<dbReference type="FunFam" id="2.60.120.330:FF:000041">
    <property type="entry name" value="Hyoscyamine 6-dioxygenase"/>
    <property type="match status" value="1"/>
</dbReference>
<keyword evidence="3 5" id="KW-0560">Oxidoreductase</keyword>
<dbReference type="InterPro" id="IPR027443">
    <property type="entry name" value="IPNS-like_sf"/>
</dbReference>
<reference evidence="8" key="1">
    <citation type="submission" date="2024-06" db="EMBL/GenBank/DDBJ databases">
        <authorList>
            <person name="Ryan C."/>
        </authorList>
    </citation>
    <scope>NUCLEOTIDE SEQUENCE [LARGE SCALE GENOMIC DNA]</scope>
</reference>
<organism evidence="7 8">
    <name type="scientific">Urochloa decumbens</name>
    <dbReference type="NCBI Taxonomy" id="240449"/>
    <lineage>
        <taxon>Eukaryota</taxon>
        <taxon>Viridiplantae</taxon>
        <taxon>Streptophyta</taxon>
        <taxon>Embryophyta</taxon>
        <taxon>Tracheophyta</taxon>
        <taxon>Spermatophyta</taxon>
        <taxon>Magnoliopsida</taxon>
        <taxon>Liliopsida</taxon>
        <taxon>Poales</taxon>
        <taxon>Poaceae</taxon>
        <taxon>PACMAD clade</taxon>
        <taxon>Panicoideae</taxon>
        <taxon>Panicodae</taxon>
        <taxon>Paniceae</taxon>
        <taxon>Melinidinae</taxon>
        <taxon>Urochloa</taxon>
    </lineage>
</organism>
<dbReference type="PROSITE" id="PS51471">
    <property type="entry name" value="FE2OG_OXY"/>
    <property type="match status" value="1"/>
</dbReference>
<dbReference type="EMBL" id="OZ075122">
    <property type="protein sequence ID" value="CAL4906408.1"/>
    <property type="molecule type" value="Genomic_DNA"/>
</dbReference>
<dbReference type="PANTHER" id="PTHR47991">
    <property type="entry name" value="OXOGLUTARATE/IRON-DEPENDENT DIOXYGENASE"/>
    <property type="match status" value="1"/>
</dbReference>
<sequence>MENLIHSTQSHTSLPDCFIFPPDQVPPATSSVVSLPVIDMSCSRNEVRRAILDAGKELGFFQVINHGISEQMMQDMAAAGEEFFQLPAADKVGIYSEETYKATRLFSGATYVTGGEKYWRDCLRFAYDFPVGNSTKDWPDKPQRLREVVENFTLLARGLAMELLRLLCEGMGLPLDYFEGDLSGGYVTLDINHYPPCPNPNVALGLPPHCDRDLIAILLPGQVPGLEVAYKGDWIKVKPVPNAFVVNFGQQLEVVTNGMLKSIEHRVMTNSALARTSVAMFIAPTEDCLIGPAEEFLSKENPPCYRTLKFRDFKRSYNVVKLGSSLNLRTSLRNIQKGEMK</sequence>
<evidence type="ECO:0000256" key="4">
    <source>
        <dbReference type="ARBA" id="ARBA00023004"/>
    </source>
</evidence>